<name>A0ABX2ZYT2_9GAMM</name>
<comment type="caution">
    <text evidence="2">The sequence shown here is derived from an EMBL/GenBank/DDBJ whole genome shotgun (WGS) entry which is preliminary data.</text>
</comment>
<dbReference type="InterPro" id="IPR006531">
    <property type="entry name" value="Gp5/Vgr_OB"/>
</dbReference>
<dbReference type="EMBL" id="MDTU01000006">
    <property type="protein sequence ID" value="ODN41167.1"/>
    <property type="molecule type" value="Genomic_DNA"/>
</dbReference>
<dbReference type="InterPro" id="IPR013046">
    <property type="entry name" value="GpV/Gp45"/>
</dbReference>
<dbReference type="Pfam" id="PF04717">
    <property type="entry name" value="Phage_base_V"/>
    <property type="match status" value="1"/>
</dbReference>
<dbReference type="Proteomes" id="UP000094329">
    <property type="component" value="Unassembled WGS sequence"/>
</dbReference>
<evidence type="ECO:0000313" key="3">
    <source>
        <dbReference type="Proteomes" id="UP000094329"/>
    </source>
</evidence>
<dbReference type="Gene3D" id="2.40.50.230">
    <property type="entry name" value="Gp5 N-terminal domain"/>
    <property type="match status" value="1"/>
</dbReference>
<dbReference type="Gene3D" id="6.20.150.10">
    <property type="match status" value="1"/>
</dbReference>
<feature type="domain" description="Gp5/Type VI secretion system Vgr protein OB-fold" evidence="1">
    <location>
        <begin position="29"/>
        <end position="99"/>
    </location>
</feature>
<organism evidence="2 3">
    <name type="scientific">Piscirickettsia litoralis</name>
    <dbReference type="NCBI Taxonomy" id="1891921"/>
    <lineage>
        <taxon>Bacteria</taxon>
        <taxon>Pseudomonadati</taxon>
        <taxon>Pseudomonadota</taxon>
        <taxon>Gammaproteobacteria</taxon>
        <taxon>Thiotrichales</taxon>
        <taxon>Piscirickettsiaceae</taxon>
        <taxon>Piscirickettsia</taxon>
    </lineage>
</organism>
<accession>A0ABX2ZYT2</accession>
<keyword evidence="3" id="KW-1185">Reference proteome</keyword>
<dbReference type="InterPro" id="IPR037026">
    <property type="entry name" value="Vgr_OB-fold_dom_sf"/>
</dbReference>
<evidence type="ECO:0000259" key="1">
    <source>
        <dbReference type="Pfam" id="PF04717"/>
    </source>
</evidence>
<dbReference type="NCBIfam" id="TIGR01644">
    <property type="entry name" value="phage_P2_V"/>
    <property type="match status" value="1"/>
</dbReference>
<evidence type="ECO:0000313" key="2">
    <source>
        <dbReference type="EMBL" id="ODN41167.1"/>
    </source>
</evidence>
<protein>
    <recommendedName>
        <fullName evidence="1">Gp5/Type VI secretion system Vgr protein OB-fold domain-containing protein</fullName>
    </recommendedName>
</protein>
<sequence length="181" mass="20494">MDNPIEIQLKQLSYQINDLRRRLYQLCRIGNVVELDAKNARAKVKFIQDNSVLISEWMRWKPLRANKNTIWWTPQIDEQVEVIAPFGEPSQAYISGSFYSQSFVPPDNSEKHFTIAFEDGAQLQYDTEKSKLSIKTTGDINLNCKNYSLTSSGDVSVQSTGSISNTATENLNLNGKQINIG</sequence>
<gene>
    <name evidence="2" type="ORF">BGC07_18000</name>
</gene>
<proteinExistence type="predicted"/>
<reference evidence="2 3" key="1">
    <citation type="submission" date="2016-08" db="EMBL/GenBank/DDBJ databases">
        <title>Draft genome sequence of Candidatus Piscirickettsia litoralis, from seawater.</title>
        <authorList>
            <person name="Wan X."/>
            <person name="Lee A.J."/>
            <person name="Hou S."/>
            <person name="Donachie S.P."/>
        </authorList>
    </citation>
    <scope>NUCLEOTIDE SEQUENCE [LARGE SCALE GENOMIC DNA]</scope>
    <source>
        <strain evidence="2 3">Y2</strain>
    </source>
</reference>